<evidence type="ECO:0000313" key="3">
    <source>
        <dbReference type="Proteomes" id="UP000619238"/>
    </source>
</evidence>
<sequence>MKYITKLILVSILTFLCLQSCNSHIEKYTKQENKIISGEGLEAFKIKQTSIDEVITTLGKDYEEINHNEYSIEIIYKKLGLSFYYLLKDEEKKLFTIKFSAPFNGITDKGFKIGDTLQSVIDIYGTPNWYSCDACDVWRATYEDIGLEFVVNRDKTLPHFPLNEEVHLQKKITRICVQ</sequence>
<dbReference type="EMBL" id="JACGWS010000008">
    <property type="protein sequence ID" value="MBC8755751.1"/>
    <property type="molecule type" value="Genomic_DNA"/>
</dbReference>
<dbReference type="RefSeq" id="WP_187562798.1">
    <property type="nucleotide sequence ID" value="NZ_JACGWS010000008.1"/>
</dbReference>
<protein>
    <recommendedName>
        <fullName evidence="4">Lipoprotein</fullName>
    </recommendedName>
</protein>
<comment type="caution">
    <text evidence="2">The sequence shown here is derived from an EMBL/GenBank/DDBJ whole genome shotgun (WGS) entry which is preliminary data.</text>
</comment>
<dbReference type="Proteomes" id="UP000619238">
    <property type="component" value="Unassembled WGS sequence"/>
</dbReference>
<accession>A0ABR7QBL7</accession>
<keyword evidence="3" id="KW-1185">Reference proteome</keyword>
<name>A0ABR7QBL7_9FLAO</name>
<feature type="chain" id="PRO_5045557557" description="Lipoprotein" evidence="1">
    <location>
        <begin position="26"/>
        <end position="178"/>
    </location>
</feature>
<reference evidence="2 3" key="1">
    <citation type="submission" date="2020-07" db="EMBL/GenBank/DDBJ databases">
        <title>Description of Kordia aestuariivivens sp. nov., isolated from a tidal flat.</title>
        <authorList>
            <person name="Park S."/>
            <person name="Yoon J.-H."/>
        </authorList>
    </citation>
    <scope>NUCLEOTIDE SEQUENCE [LARGE SCALE GENOMIC DNA]</scope>
    <source>
        <strain evidence="2 3">YSTF-M3</strain>
    </source>
</reference>
<proteinExistence type="predicted"/>
<evidence type="ECO:0000313" key="2">
    <source>
        <dbReference type="EMBL" id="MBC8755751.1"/>
    </source>
</evidence>
<evidence type="ECO:0000256" key="1">
    <source>
        <dbReference type="SAM" id="SignalP"/>
    </source>
</evidence>
<feature type="signal peptide" evidence="1">
    <location>
        <begin position="1"/>
        <end position="25"/>
    </location>
</feature>
<gene>
    <name evidence="2" type="ORF">H2O64_13830</name>
</gene>
<keyword evidence="1" id="KW-0732">Signal</keyword>
<evidence type="ECO:0008006" key="4">
    <source>
        <dbReference type="Google" id="ProtNLM"/>
    </source>
</evidence>
<organism evidence="2 3">
    <name type="scientific">Kordia aestuariivivens</name>
    <dbReference type="NCBI Taxonomy" id="2759037"/>
    <lineage>
        <taxon>Bacteria</taxon>
        <taxon>Pseudomonadati</taxon>
        <taxon>Bacteroidota</taxon>
        <taxon>Flavobacteriia</taxon>
        <taxon>Flavobacteriales</taxon>
        <taxon>Flavobacteriaceae</taxon>
        <taxon>Kordia</taxon>
    </lineage>
</organism>